<feature type="transmembrane region" description="Helical" evidence="9">
    <location>
        <begin position="365"/>
        <end position="385"/>
    </location>
</feature>
<dbReference type="GO" id="GO:0012505">
    <property type="term" value="C:endomembrane system"/>
    <property type="evidence" value="ECO:0007669"/>
    <property type="project" value="UniProtKB-SubCell"/>
</dbReference>
<dbReference type="InterPro" id="IPR000260">
    <property type="entry name" value="NADH4_N"/>
</dbReference>
<feature type="transmembrane region" description="Helical" evidence="9">
    <location>
        <begin position="332"/>
        <end position="353"/>
    </location>
</feature>
<evidence type="ECO:0000313" key="13">
    <source>
        <dbReference type="Proteomes" id="UP000032668"/>
    </source>
</evidence>
<feature type="transmembrane region" description="Helical" evidence="9">
    <location>
        <begin position="118"/>
        <end position="135"/>
    </location>
</feature>
<dbReference type="GO" id="GO:0003954">
    <property type="term" value="F:NADH dehydrogenase activity"/>
    <property type="evidence" value="ECO:0007669"/>
    <property type="project" value="TreeGrafter"/>
</dbReference>
<feature type="transmembrane region" description="Helical" evidence="9">
    <location>
        <begin position="141"/>
        <end position="159"/>
    </location>
</feature>
<dbReference type="Pfam" id="PF01059">
    <property type="entry name" value="Oxidored_q5_N"/>
    <property type="match status" value="1"/>
</dbReference>
<feature type="domain" description="NADH:ubiquinone oxidoreductase chain 4 N-terminal" evidence="11">
    <location>
        <begin position="73"/>
        <end position="128"/>
    </location>
</feature>
<dbReference type="PANTHER" id="PTHR43507">
    <property type="entry name" value="NADH-UBIQUINONE OXIDOREDUCTASE CHAIN 4"/>
    <property type="match status" value="1"/>
</dbReference>
<comment type="similarity">
    <text evidence="2">Belongs to the complex I subunit 4 family.</text>
</comment>
<evidence type="ECO:0000259" key="10">
    <source>
        <dbReference type="Pfam" id="PF00361"/>
    </source>
</evidence>
<dbReference type="InterPro" id="IPR003918">
    <property type="entry name" value="NADH_UbQ_OxRdtase"/>
</dbReference>
<evidence type="ECO:0000256" key="7">
    <source>
        <dbReference type="ARBA" id="ARBA00023136"/>
    </source>
</evidence>
<sequence length="506" mass="54736">MNQLGFPILSLITYLPLVGAFIVATLSGDDEKVAGKARCIAFIFSIVVLALGVFVWTQFNPAIAGYQFVEAVPWLSGINVEYSMGVDGISLFLILLTLLLTPIAILASHGIKTRARSFFAAMLLLETMTVGMFAATDFVLFYIFFEAVLLPMYLIIGVWGGERRVYAAVKFFVFTLAGSLFMLLALVWIWRHLGTTNIAVMTHSHISPEAQTWLFLAFLAAFGVKAAVWPLHTWLPDAYGEAPIPGTIMLAAVLSKMGAYGFLRFALPMLPNASAMFEPLMFVLGVVAVIYISYVALAQTDMKRMIAYSSVAHMGVIIIGLFTFTVEGIEGALFQMLSHGLVIAGLFICAGIITARGETLTLRNLGSLAINMPVFAAALLFFTLANMGLPGTSGFIGEILVIVGALKVNFWVSLLGGAGMVLGVTYSLVLVRAVLFEKYARPELSRLKDLTGREYAMLVPLAVLVMWLGVYPSSFTHAFDAPIAAMVQAHTAALNPHIALAMVTAK</sequence>
<feature type="domain" description="NADH:quinone oxidoreductase/Mrp antiporter transmembrane" evidence="10">
    <location>
        <begin position="135"/>
        <end position="415"/>
    </location>
</feature>
<keyword evidence="7 9" id="KW-0472">Membrane</keyword>
<keyword evidence="5 9" id="KW-1133">Transmembrane helix</keyword>
<dbReference type="InterPro" id="IPR010227">
    <property type="entry name" value="NADH_Q_OxRdtase_chainM/4"/>
</dbReference>
<feature type="transmembrane region" description="Helical" evidence="9">
    <location>
        <begin position="171"/>
        <end position="190"/>
    </location>
</feature>
<dbReference type="OrthoDB" id="9768329at2"/>
<dbReference type="PRINTS" id="PR01437">
    <property type="entry name" value="NUOXDRDTASE4"/>
</dbReference>
<feature type="transmembrane region" description="Helical" evidence="9">
    <location>
        <begin position="279"/>
        <end position="298"/>
    </location>
</feature>
<evidence type="ECO:0000256" key="2">
    <source>
        <dbReference type="ARBA" id="ARBA00009025"/>
    </source>
</evidence>
<evidence type="ECO:0000313" key="12">
    <source>
        <dbReference type="EMBL" id="GAN79714.1"/>
    </source>
</evidence>
<evidence type="ECO:0000259" key="11">
    <source>
        <dbReference type="Pfam" id="PF01059"/>
    </source>
</evidence>
<organism evidence="12 13">
    <name type="scientific">Acidocella aminolytica 101 = DSM 11237</name>
    <dbReference type="NCBI Taxonomy" id="1120923"/>
    <lineage>
        <taxon>Bacteria</taxon>
        <taxon>Pseudomonadati</taxon>
        <taxon>Pseudomonadota</taxon>
        <taxon>Alphaproteobacteria</taxon>
        <taxon>Acetobacterales</taxon>
        <taxon>Acidocellaceae</taxon>
        <taxon>Acidocella</taxon>
    </lineage>
</organism>
<evidence type="ECO:0000256" key="9">
    <source>
        <dbReference type="SAM" id="Phobius"/>
    </source>
</evidence>
<name>A0A0D6PFU7_9PROT</name>
<feature type="transmembrane region" description="Helical" evidence="9">
    <location>
        <begin position="89"/>
        <end position="106"/>
    </location>
</feature>
<dbReference type="NCBIfam" id="TIGR01972">
    <property type="entry name" value="NDH_I_M"/>
    <property type="match status" value="1"/>
</dbReference>
<dbReference type="PANTHER" id="PTHR43507:SF1">
    <property type="entry name" value="NADH-UBIQUINONE OXIDOREDUCTASE CHAIN 4"/>
    <property type="match status" value="1"/>
</dbReference>
<dbReference type="GO" id="GO:0048039">
    <property type="term" value="F:ubiquinone binding"/>
    <property type="evidence" value="ECO:0007669"/>
    <property type="project" value="TreeGrafter"/>
</dbReference>
<proteinExistence type="inferred from homology"/>
<accession>A0A0D6PFU7</accession>
<dbReference type="RefSeq" id="WP_048878156.1">
    <property type="nucleotide sequence ID" value="NZ_BANC01000026.1"/>
</dbReference>
<evidence type="ECO:0000256" key="5">
    <source>
        <dbReference type="ARBA" id="ARBA00022989"/>
    </source>
</evidence>
<protein>
    <submittedName>
        <fullName evidence="12">NADH-quinone oxidoreductase subunit M</fullName>
    </submittedName>
</protein>
<dbReference type="EMBL" id="BANC01000026">
    <property type="protein sequence ID" value="GAN79714.1"/>
    <property type="molecule type" value="Genomic_DNA"/>
</dbReference>
<dbReference type="GO" id="GO:0042773">
    <property type="term" value="P:ATP synthesis coupled electron transport"/>
    <property type="evidence" value="ECO:0007669"/>
    <property type="project" value="InterPro"/>
</dbReference>
<feature type="transmembrane region" description="Helical" evidence="9">
    <location>
        <begin position="247"/>
        <end position="267"/>
    </location>
</feature>
<gene>
    <name evidence="12" type="ORF">Aam_026_020</name>
</gene>
<evidence type="ECO:0000256" key="1">
    <source>
        <dbReference type="ARBA" id="ARBA00004127"/>
    </source>
</evidence>
<dbReference type="GO" id="GO:0008137">
    <property type="term" value="F:NADH dehydrogenase (ubiquinone) activity"/>
    <property type="evidence" value="ECO:0007669"/>
    <property type="project" value="InterPro"/>
</dbReference>
<feature type="transmembrane region" description="Helical" evidence="9">
    <location>
        <begin position="410"/>
        <end position="435"/>
    </location>
</feature>
<comment type="subcellular location">
    <subcellularLocation>
        <location evidence="1">Endomembrane system</location>
        <topology evidence="1">Multi-pass membrane protein</topology>
    </subcellularLocation>
    <subcellularLocation>
        <location evidence="8">Membrane</location>
        <topology evidence="8">Multi-pass membrane protein</topology>
    </subcellularLocation>
</comment>
<feature type="transmembrane region" description="Helical" evidence="9">
    <location>
        <begin position="6"/>
        <end position="27"/>
    </location>
</feature>
<feature type="transmembrane region" description="Helical" evidence="9">
    <location>
        <begin position="210"/>
        <end position="235"/>
    </location>
</feature>
<reference evidence="12 13" key="1">
    <citation type="submission" date="2012-11" db="EMBL/GenBank/DDBJ databases">
        <title>Whole genome sequence of Acidocella aminolytica 101 = DSM 11237.</title>
        <authorList>
            <person name="Azuma Y."/>
            <person name="Higashiura N."/>
            <person name="Hirakawa H."/>
            <person name="Matsushita K."/>
        </authorList>
    </citation>
    <scope>NUCLEOTIDE SEQUENCE [LARGE SCALE GENOMIC DNA]</scope>
    <source>
        <strain evidence="13">101 / DSM 11237</strain>
    </source>
</reference>
<dbReference type="InterPro" id="IPR001750">
    <property type="entry name" value="ND/Mrp_TM"/>
</dbReference>
<dbReference type="Pfam" id="PF00361">
    <property type="entry name" value="Proton_antipo_M"/>
    <property type="match status" value="1"/>
</dbReference>
<dbReference type="NCBIfam" id="NF004499">
    <property type="entry name" value="PRK05846.1-3"/>
    <property type="match status" value="1"/>
</dbReference>
<evidence type="ECO:0000256" key="3">
    <source>
        <dbReference type="ARBA" id="ARBA00022692"/>
    </source>
</evidence>
<evidence type="ECO:0000256" key="4">
    <source>
        <dbReference type="ARBA" id="ARBA00022967"/>
    </source>
</evidence>
<dbReference type="GO" id="GO:0015990">
    <property type="term" value="P:electron transport coupled proton transport"/>
    <property type="evidence" value="ECO:0007669"/>
    <property type="project" value="TreeGrafter"/>
</dbReference>
<keyword evidence="4" id="KW-1278">Translocase</keyword>
<comment type="caution">
    <text evidence="12">The sequence shown here is derived from an EMBL/GenBank/DDBJ whole genome shotgun (WGS) entry which is preliminary data.</text>
</comment>
<evidence type="ECO:0000256" key="6">
    <source>
        <dbReference type="ARBA" id="ARBA00023027"/>
    </source>
</evidence>
<feature type="transmembrane region" description="Helical" evidence="9">
    <location>
        <begin position="39"/>
        <end position="59"/>
    </location>
</feature>
<dbReference type="Proteomes" id="UP000032668">
    <property type="component" value="Unassembled WGS sequence"/>
</dbReference>
<evidence type="ECO:0000256" key="8">
    <source>
        <dbReference type="RuleBase" id="RU000320"/>
    </source>
</evidence>
<keyword evidence="13" id="KW-1185">Reference proteome</keyword>
<keyword evidence="6" id="KW-0520">NAD</keyword>
<feature type="transmembrane region" description="Helical" evidence="9">
    <location>
        <begin position="305"/>
        <end position="326"/>
    </location>
</feature>
<dbReference type="GO" id="GO:0016020">
    <property type="term" value="C:membrane"/>
    <property type="evidence" value="ECO:0007669"/>
    <property type="project" value="UniProtKB-SubCell"/>
</dbReference>
<keyword evidence="3 8" id="KW-0812">Transmembrane</keyword>
<dbReference type="AlphaFoldDB" id="A0A0D6PFU7"/>
<dbReference type="STRING" id="1120923.SAMN02746095_01078"/>
<feature type="transmembrane region" description="Helical" evidence="9">
    <location>
        <begin position="455"/>
        <end position="472"/>
    </location>
</feature>